<evidence type="ECO:0000259" key="2">
    <source>
        <dbReference type="Pfam" id="PF03710"/>
    </source>
</evidence>
<feature type="domain" description="Glutamate-ammonia ligase adenylyltransferase repeated" evidence="2">
    <location>
        <begin position="51"/>
        <end position="229"/>
    </location>
</feature>
<keyword evidence="3" id="KW-0548">Nucleotidyltransferase</keyword>
<keyword evidence="3" id="KW-0436">Ligase</keyword>
<dbReference type="SUPFAM" id="SSF81301">
    <property type="entry name" value="Nucleotidyltransferase"/>
    <property type="match status" value="1"/>
</dbReference>
<dbReference type="Gene3D" id="3.30.460.10">
    <property type="entry name" value="Beta Polymerase, domain 2"/>
    <property type="match status" value="1"/>
</dbReference>
<dbReference type="InterPro" id="IPR023057">
    <property type="entry name" value="GlnE"/>
</dbReference>
<dbReference type="GO" id="GO:0000820">
    <property type="term" value="P:regulation of glutamine family amino acid metabolic process"/>
    <property type="evidence" value="ECO:0007669"/>
    <property type="project" value="TreeGrafter"/>
</dbReference>
<organism evidence="3">
    <name type="scientific">hydrothermal vent metagenome</name>
    <dbReference type="NCBI Taxonomy" id="652676"/>
    <lineage>
        <taxon>unclassified sequences</taxon>
        <taxon>metagenomes</taxon>
        <taxon>ecological metagenomes</taxon>
    </lineage>
</organism>
<dbReference type="Pfam" id="PF03710">
    <property type="entry name" value="GlnE"/>
    <property type="match status" value="1"/>
</dbReference>
<dbReference type="PANTHER" id="PTHR30621:SF0">
    <property type="entry name" value="BIFUNCTIONAL GLUTAMINE SYNTHETASE ADENYLYLTRANSFERASE_ADENYLYL-REMOVING ENZYME"/>
    <property type="match status" value="1"/>
</dbReference>
<sequence length="229" mass="24082">MRDSRTGGNALGEAIKSAPRPHDPDAAQRLREAVGAAFDPLTQRERALIEGVAGCSPYLSRLMARDFALVIEILRAPPRQMLTRACATAAKAGAADAQAEQIKILRRAKDEAALAIALADIAGVWTVMEAAGAVSTFADAAVNAALAAAAKFAKLEQGVRGIAVLAMGKHGGEELNYSSDIDLVLVFDHRAMGFATSSEAQAGAVKAAREMVHLLQTQTPDGYVFRTDL</sequence>
<accession>A0A3B0RTY5</accession>
<dbReference type="GO" id="GO:0008882">
    <property type="term" value="F:[glutamate-ammonia-ligase] adenylyltransferase activity"/>
    <property type="evidence" value="ECO:0007669"/>
    <property type="project" value="UniProtKB-EC"/>
</dbReference>
<proteinExistence type="predicted"/>
<gene>
    <name evidence="3" type="ORF">MNBD_ALPHA05-628</name>
</gene>
<evidence type="ECO:0000313" key="3">
    <source>
        <dbReference type="EMBL" id="VAV94932.1"/>
    </source>
</evidence>
<evidence type="ECO:0000256" key="1">
    <source>
        <dbReference type="SAM" id="MobiDB-lite"/>
    </source>
</evidence>
<dbReference type="InterPro" id="IPR005190">
    <property type="entry name" value="GlnE_rpt_dom"/>
</dbReference>
<keyword evidence="3" id="KW-0808">Transferase</keyword>
<reference evidence="3" key="1">
    <citation type="submission" date="2018-06" db="EMBL/GenBank/DDBJ databases">
        <authorList>
            <person name="Zhirakovskaya E."/>
        </authorList>
    </citation>
    <scope>NUCLEOTIDE SEQUENCE</scope>
</reference>
<name>A0A3B0RTY5_9ZZZZ</name>
<feature type="region of interest" description="Disordered" evidence="1">
    <location>
        <begin position="1"/>
        <end position="24"/>
    </location>
</feature>
<dbReference type="GO" id="GO:0016874">
    <property type="term" value="F:ligase activity"/>
    <property type="evidence" value="ECO:0007669"/>
    <property type="project" value="UniProtKB-KW"/>
</dbReference>
<dbReference type="EMBL" id="UOEH01000152">
    <property type="protein sequence ID" value="VAV94932.1"/>
    <property type="molecule type" value="Genomic_DNA"/>
</dbReference>
<protein>
    <submittedName>
        <fullName evidence="3">Glutamate-ammonia-ligase adenylyltransferase</fullName>
        <ecNumber evidence="3">2.7.7.42</ecNumber>
    </submittedName>
</protein>
<dbReference type="AlphaFoldDB" id="A0A3B0RTY5"/>
<dbReference type="GO" id="GO:0005829">
    <property type="term" value="C:cytosol"/>
    <property type="evidence" value="ECO:0007669"/>
    <property type="project" value="TreeGrafter"/>
</dbReference>
<feature type="non-terminal residue" evidence="3">
    <location>
        <position position="229"/>
    </location>
</feature>
<dbReference type="PANTHER" id="PTHR30621">
    <property type="entry name" value="GLUTAMINE SYNTHETASE ADENYLYLTRANSFERASE"/>
    <property type="match status" value="1"/>
</dbReference>
<dbReference type="InterPro" id="IPR043519">
    <property type="entry name" value="NT_sf"/>
</dbReference>
<dbReference type="EC" id="2.7.7.42" evidence="3"/>